<name>A0A9P4LZJ8_9PEZI</name>
<dbReference type="InterPro" id="IPR013320">
    <property type="entry name" value="ConA-like_dom_sf"/>
</dbReference>
<dbReference type="InterPro" id="IPR002594">
    <property type="entry name" value="GH12"/>
</dbReference>
<dbReference type="GO" id="GO:0008810">
    <property type="term" value="F:cellulase activity"/>
    <property type="evidence" value="ECO:0007669"/>
    <property type="project" value="InterPro"/>
</dbReference>
<dbReference type="Gene3D" id="2.60.120.180">
    <property type="match status" value="1"/>
</dbReference>
<proteinExistence type="inferred from homology"/>
<dbReference type="AlphaFoldDB" id="A0A9P4LZJ8"/>
<organism evidence="4 5">
    <name type="scientific">Saccharata proteae CBS 121410</name>
    <dbReference type="NCBI Taxonomy" id="1314787"/>
    <lineage>
        <taxon>Eukaryota</taxon>
        <taxon>Fungi</taxon>
        <taxon>Dikarya</taxon>
        <taxon>Ascomycota</taxon>
        <taxon>Pezizomycotina</taxon>
        <taxon>Dothideomycetes</taxon>
        <taxon>Dothideomycetes incertae sedis</taxon>
        <taxon>Botryosphaeriales</taxon>
        <taxon>Saccharataceae</taxon>
        <taxon>Saccharata</taxon>
    </lineage>
</organism>
<keyword evidence="3" id="KW-0732">Signal</keyword>
<dbReference type="Proteomes" id="UP000799776">
    <property type="component" value="Unassembled WGS sequence"/>
</dbReference>
<feature type="chain" id="PRO_5040395218" evidence="3">
    <location>
        <begin position="18"/>
        <end position="251"/>
    </location>
</feature>
<keyword evidence="2" id="KW-0624">Polysaccharide degradation</keyword>
<sequence length="251" mass="26301">MKLSTSLVCAGAAVAAAAPTRTQTLKARSTETCDQWGTVATGNYVVYNDLWGEDNADSGSQCITVDSVSTDGSEIVWGASWSWSGGSSDVKSYANAALNIDTPQTLESIGTIETTWDWSYTGSDIVADVSYDMFTSSTADGDNEYEIMVWLAALGGAGPISSTGSSIATLSVGGVDFELYSGPNGDTTVFSFVAPSEATSFTGDLMEFFSYLIDKQSLPETQYLTTLEAGTEPFTGSDAVLTVSSYSVSIS</sequence>
<dbReference type="PANTHER" id="PTHR34002">
    <property type="entry name" value="BLR1656 PROTEIN"/>
    <property type="match status" value="1"/>
</dbReference>
<comment type="caution">
    <text evidence="4">The sequence shown here is derived from an EMBL/GenBank/DDBJ whole genome shotgun (WGS) entry which is preliminary data.</text>
</comment>
<keyword evidence="2 4" id="KW-0378">Hydrolase</keyword>
<dbReference type="GO" id="GO:0000272">
    <property type="term" value="P:polysaccharide catabolic process"/>
    <property type="evidence" value="ECO:0007669"/>
    <property type="project" value="UniProtKB-KW"/>
</dbReference>
<accession>A0A9P4LZJ8</accession>
<reference evidence="4" key="1">
    <citation type="journal article" date="2020" name="Stud. Mycol.">
        <title>101 Dothideomycetes genomes: a test case for predicting lifestyles and emergence of pathogens.</title>
        <authorList>
            <person name="Haridas S."/>
            <person name="Albert R."/>
            <person name="Binder M."/>
            <person name="Bloem J."/>
            <person name="Labutti K."/>
            <person name="Salamov A."/>
            <person name="Andreopoulos B."/>
            <person name="Baker S."/>
            <person name="Barry K."/>
            <person name="Bills G."/>
            <person name="Bluhm B."/>
            <person name="Cannon C."/>
            <person name="Castanera R."/>
            <person name="Culley D."/>
            <person name="Daum C."/>
            <person name="Ezra D."/>
            <person name="Gonzalez J."/>
            <person name="Henrissat B."/>
            <person name="Kuo A."/>
            <person name="Liang C."/>
            <person name="Lipzen A."/>
            <person name="Lutzoni F."/>
            <person name="Magnuson J."/>
            <person name="Mondo S."/>
            <person name="Nolan M."/>
            <person name="Ohm R."/>
            <person name="Pangilinan J."/>
            <person name="Park H.-J."/>
            <person name="Ramirez L."/>
            <person name="Alfaro M."/>
            <person name="Sun H."/>
            <person name="Tritt A."/>
            <person name="Yoshinaga Y."/>
            <person name="Zwiers L.-H."/>
            <person name="Turgeon B."/>
            <person name="Goodwin S."/>
            <person name="Spatafora J."/>
            <person name="Crous P."/>
            <person name="Grigoriev I."/>
        </authorList>
    </citation>
    <scope>NUCLEOTIDE SEQUENCE</scope>
    <source>
        <strain evidence="4">CBS 121410</strain>
    </source>
</reference>
<comment type="similarity">
    <text evidence="1 2">Belongs to the glycosyl hydrolase 12 (cellulase H) family.</text>
</comment>
<protein>
    <submittedName>
        <fullName evidence="4">Glycoside hydrolase family 12 protein</fullName>
    </submittedName>
</protein>
<evidence type="ECO:0000256" key="3">
    <source>
        <dbReference type="SAM" id="SignalP"/>
    </source>
</evidence>
<dbReference type="Pfam" id="PF01670">
    <property type="entry name" value="Glyco_hydro_12"/>
    <property type="match status" value="1"/>
</dbReference>
<evidence type="ECO:0000313" key="4">
    <source>
        <dbReference type="EMBL" id="KAF2091498.1"/>
    </source>
</evidence>
<dbReference type="InterPro" id="IPR013319">
    <property type="entry name" value="GH11/12"/>
</dbReference>
<evidence type="ECO:0000256" key="2">
    <source>
        <dbReference type="RuleBase" id="RU361163"/>
    </source>
</evidence>
<dbReference type="EMBL" id="ML978711">
    <property type="protein sequence ID" value="KAF2091498.1"/>
    <property type="molecule type" value="Genomic_DNA"/>
</dbReference>
<keyword evidence="2" id="KW-0119">Carbohydrate metabolism</keyword>
<gene>
    <name evidence="4" type="ORF">K490DRAFT_60937</name>
</gene>
<dbReference type="PANTHER" id="PTHR34002:SF9">
    <property type="entry name" value="XYLOGLUCAN-SPECIFIC ENDO-BETA-1,4-GLUCANASE A"/>
    <property type="match status" value="1"/>
</dbReference>
<dbReference type="OrthoDB" id="95118at2759"/>
<evidence type="ECO:0000313" key="5">
    <source>
        <dbReference type="Proteomes" id="UP000799776"/>
    </source>
</evidence>
<feature type="signal peptide" evidence="3">
    <location>
        <begin position="1"/>
        <end position="17"/>
    </location>
</feature>
<keyword evidence="2" id="KW-0326">Glycosidase</keyword>
<keyword evidence="5" id="KW-1185">Reference proteome</keyword>
<evidence type="ECO:0000256" key="1">
    <source>
        <dbReference type="ARBA" id="ARBA00005519"/>
    </source>
</evidence>
<dbReference type="SUPFAM" id="SSF49899">
    <property type="entry name" value="Concanavalin A-like lectins/glucanases"/>
    <property type="match status" value="1"/>
</dbReference>